<keyword evidence="5" id="KW-1185">Reference proteome</keyword>
<dbReference type="SUPFAM" id="SSF53850">
    <property type="entry name" value="Periplasmic binding protein-like II"/>
    <property type="match status" value="1"/>
</dbReference>
<comment type="caution">
    <text evidence="4">The sequence shown here is derived from an EMBL/GenBank/DDBJ whole genome shotgun (WGS) entry which is preliminary data.</text>
</comment>
<accession>A0ABS7YVX5</accession>
<dbReference type="RefSeq" id="WP_225251808.1">
    <property type="nucleotide sequence ID" value="NZ_JAIWIU010000168.1"/>
</dbReference>
<dbReference type="SMART" id="SM00062">
    <property type="entry name" value="PBPb"/>
    <property type="match status" value="1"/>
</dbReference>
<dbReference type="PANTHER" id="PTHR35936:SF25">
    <property type="entry name" value="ABC TRANSPORTER SUBSTRATE-BINDING PROTEIN"/>
    <property type="match status" value="1"/>
</dbReference>
<proteinExistence type="inferred from homology"/>
<comment type="similarity">
    <text evidence="1">Belongs to the bacterial solute-binding protein 3 family.</text>
</comment>
<protein>
    <submittedName>
        <fullName evidence="4">Transporter substrate-binding domain-containing protein</fullName>
    </submittedName>
</protein>
<evidence type="ECO:0000313" key="5">
    <source>
        <dbReference type="Proteomes" id="UP001199044"/>
    </source>
</evidence>
<dbReference type="Pfam" id="PF00497">
    <property type="entry name" value="SBP_bac_3"/>
    <property type="match status" value="1"/>
</dbReference>
<evidence type="ECO:0000256" key="2">
    <source>
        <dbReference type="ARBA" id="ARBA00022729"/>
    </source>
</evidence>
<dbReference type="EMBL" id="JAIWIU010000168">
    <property type="protein sequence ID" value="MCA2018369.1"/>
    <property type="molecule type" value="Genomic_DNA"/>
</dbReference>
<organism evidence="4 5">
    <name type="scientific">Vibrio tritonius</name>
    <dbReference type="NCBI Taxonomy" id="1435069"/>
    <lineage>
        <taxon>Bacteria</taxon>
        <taxon>Pseudomonadati</taxon>
        <taxon>Pseudomonadota</taxon>
        <taxon>Gammaproteobacteria</taxon>
        <taxon>Vibrionales</taxon>
        <taxon>Vibrionaceae</taxon>
        <taxon>Vibrio</taxon>
    </lineage>
</organism>
<keyword evidence="2" id="KW-0732">Signal</keyword>
<reference evidence="5" key="1">
    <citation type="submission" date="2023-07" db="EMBL/GenBank/DDBJ databases">
        <title>Molecular identification of indigenous halophilic bacteria isolated from red sea cost, biodegradation of synthetic dyes and assessment of degraded metabolite toxicity.</title>
        <authorList>
            <person name="Chaieb K."/>
            <person name="Altayb H.N."/>
        </authorList>
    </citation>
    <scope>NUCLEOTIDE SEQUENCE [LARGE SCALE GENOMIC DNA]</scope>
    <source>
        <strain evidence="5">K20</strain>
    </source>
</reference>
<gene>
    <name evidence="4" type="ORF">LDJ79_19785</name>
</gene>
<evidence type="ECO:0000256" key="1">
    <source>
        <dbReference type="ARBA" id="ARBA00010333"/>
    </source>
</evidence>
<dbReference type="Proteomes" id="UP001199044">
    <property type="component" value="Unassembled WGS sequence"/>
</dbReference>
<sequence length="247" mass="28522">MLNWFYTFLGVIWLLFSPLSLANSQIIIGLQNEWPPYVIDGNPPTGLSVDIVKAAYATQGYDIQIEIKPWSRSLKEAEYGRDVVVIAAWYSDTRKDTLLFSDPYLYNEISLVTLKDNQFEWGTYKDLNGKTVGVIKSYAYDDDFLQSPWLMRIEASDLLTNIHKVMNGRIDMFIEEYRVALWTMRKNKIPPNLFTKIYPNVAYSGLYVASGKANPKAKVYIEAFNRGLRLIRSNGELDRIVKKYDNE</sequence>
<feature type="domain" description="Solute-binding protein family 3/N-terminal" evidence="3">
    <location>
        <begin position="25"/>
        <end position="247"/>
    </location>
</feature>
<dbReference type="InterPro" id="IPR001638">
    <property type="entry name" value="Solute-binding_3/MltF_N"/>
</dbReference>
<dbReference type="Gene3D" id="3.40.190.10">
    <property type="entry name" value="Periplasmic binding protein-like II"/>
    <property type="match status" value="2"/>
</dbReference>
<evidence type="ECO:0000259" key="3">
    <source>
        <dbReference type="SMART" id="SM00062"/>
    </source>
</evidence>
<name>A0ABS7YVX5_9VIBR</name>
<evidence type="ECO:0000313" key="4">
    <source>
        <dbReference type="EMBL" id="MCA2018369.1"/>
    </source>
</evidence>
<dbReference type="PANTHER" id="PTHR35936">
    <property type="entry name" value="MEMBRANE-BOUND LYTIC MUREIN TRANSGLYCOSYLASE F"/>
    <property type="match status" value="1"/>
</dbReference>